<dbReference type="EMBL" id="MSZS01000004">
    <property type="protein sequence ID" value="PKX93592.1"/>
    <property type="molecule type" value="Genomic_DNA"/>
</dbReference>
<comment type="caution">
    <text evidence="2">The sequence shown here is derived from an EMBL/GenBank/DDBJ whole genome shotgun (WGS) entry which is preliminary data.</text>
</comment>
<dbReference type="GeneID" id="36532177"/>
<reference evidence="3" key="1">
    <citation type="journal article" date="2018" name="Proc. Natl. Acad. Sci. U.S.A.">
        <title>Linking secondary metabolites to gene clusters through genome sequencing of six diverse Aspergillus species.</title>
        <authorList>
            <person name="Kaerboelling I."/>
            <person name="Vesth T.C."/>
            <person name="Frisvad J.C."/>
            <person name="Nybo J.L."/>
            <person name="Theobald S."/>
            <person name="Kuo A."/>
            <person name="Bowyer P."/>
            <person name="Matsuda Y."/>
            <person name="Mondo S."/>
            <person name="Lyhne E.K."/>
            <person name="Kogle M.E."/>
            <person name="Clum A."/>
            <person name="Lipzen A."/>
            <person name="Salamov A."/>
            <person name="Ngan C.Y."/>
            <person name="Daum C."/>
            <person name="Chiniquy J."/>
            <person name="Barry K."/>
            <person name="LaButti K."/>
            <person name="Haridas S."/>
            <person name="Simmons B.A."/>
            <person name="Magnuson J.K."/>
            <person name="Mortensen U.H."/>
            <person name="Larsen T.O."/>
            <person name="Grigoriev I.V."/>
            <person name="Baker S.E."/>
            <person name="Andersen M.R."/>
        </authorList>
    </citation>
    <scope>NUCLEOTIDE SEQUENCE [LARGE SCALE GENOMIC DNA]</scope>
    <source>
        <strain evidence="3">IBT 16806</strain>
    </source>
</reference>
<dbReference type="STRING" id="1392255.A0A2I1C7I6"/>
<keyword evidence="3" id="KW-1185">Reference proteome</keyword>
<evidence type="ECO:0000256" key="1">
    <source>
        <dbReference type="SAM" id="Phobius"/>
    </source>
</evidence>
<organism evidence="2 3">
    <name type="scientific">Aspergillus novofumigatus (strain IBT 16806)</name>
    <dbReference type="NCBI Taxonomy" id="1392255"/>
    <lineage>
        <taxon>Eukaryota</taxon>
        <taxon>Fungi</taxon>
        <taxon>Dikarya</taxon>
        <taxon>Ascomycota</taxon>
        <taxon>Pezizomycotina</taxon>
        <taxon>Eurotiomycetes</taxon>
        <taxon>Eurotiomycetidae</taxon>
        <taxon>Eurotiales</taxon>
        <taxon>Aspergillaceae</taxon>
        <taxon>Aspergillus</taxon>
        <taxon>Aspergillus subgen. Fumigati</taxon>
    </lineage>
</organism>
<dbReference type="OrthoDB" id="5412502at2759"/>
<evidence type="ECO:0000313" key="3">
    <source>
        <dbReference type="Proteomes" id="UP000234474"/>
    </source>
</evidence>
<feature type="transmembrane region" description="Helical" evidence="1">
    <location>
        <begin position="189"/>
        <end position="210"/>
    </location>
</feature>
<feature type="transmembrane region" description="Helical" evidence="1">
    <location>
        <begin position="319"/>
        <end position="341"/>
    </location>
</feature>
<proteinExistence type="predicted"/>
<feature type="transmembrane region" description="Helical" evidence="1">
    <location>
        <begin position="216"/>
        <end position="235"/>
    </location>
</feature>
<sequence length="440" mass="49796">MEVGDSIGIRSDHDRKSESVNDSLSEVFDISSFWFCTTYGSTDYGVMPWFPPAGQSTQDGWRFDIVSLLAVIGESTLERHVQVITASQYAWLPRLLPAPQTVLKTERPPRLPSIKDVVITGVYSGLHLTELNFFADVIHDVATLQQYEFRVYDIHYAHKESKEAEELRSRPRVLIDGVAEPVYIPVKRFCALNVVNWISVVMTIGLFVWAGLIHDGLAMIALVTMSLSTSLACLSSEWYPVLSHRPTDAKVPRGDIVIATRHGAFVVVRCDEEITRELYGGTETCRYVFGDTWHRVLLGTSTVLLMASVILFNNCGWTMQAAIGVAYIILNILYWAVPLMMHRKSTWDMSRYDIKRAAPKARPTKRMPSYTETLWYAIRETGRIEWVQNSKLAPSTDAWRKWLQEALSNCYDGSTWDPIDAKDRFMREAAESVPPATKSG</sequence>
<dbReference type="RefSeq" id="XP_024682187.1">
    <property type="nucleotide sequence ID" value="XM_024824852.1"/>
</dbReference>
<protein>
    <submittedName>
        <fullName evidence="2">Uncharacterized protein</fullName>
    </submittedName>
</protein>
<gene>
    <name evidence="2" type="ORF">P174DRAFT_420186</name>
</gene>
<dbReference type="AlphaFoldDB" id="A0A2I1C7I6"/>
<feature type="transmembrane region" description="Helical" evidence="1">
    <location>
        <begin position="296"/>
        <end position="313"/>
    </location>
</feature>
<dbReference type="OMA" id="YAIRETK"/>
<keyword evidence="1" id="KW-0472">Membrane</keyword>
<accession>A0A2I1C7I6</accession>
<dbReference type="VEuPathDB" id="FungiDB:P174DRAFT_420186"/>
<name>A0A2I1C7I6_ASPN1</name>
<keyword evidence="1" id="KW-0812">Transmembrane</keyword>
<evidence type="ECO:0000313" key="2">
    <source>
        <dbReference type="EMBL" id="PKX93592.1"/>
    </source>
</evidence>
<keyword evidence="1" id="KW-1133">Transmembrane helix</keyword>
<dbReference type="Proteomes" id="UP000234474">
    <property type="component" value="Unassembled WGS sequence"/>
</dbReference>